<evidence type="ECO:0000313" key="2">
    <source>
        <dbReference type="EMBL" id="PIK35355.1"/>
    </source>
</evidence>
<comment type="caution">
    <text evidence="2">The sequence shown here is derived from an EMBL/GenBank/DDBJ whole genome shotgun (WGS) entry which is preliminary data.</text>
</comment>
<dbReference type="PANTHER" id="PTHR33480:SF1">
    <property type="entry name" value="TYR RECOMBINASE DOMAIN-CONTAINING PROTEIN"/>
    <property type="match status" value="1"/>
</dbReference>
<feature type="region of interest" description="Disordered" evidence="1">
    <location>
        <begin position="206"/>
        <end position="230"/>
    </location>
</feature>
<gene>
    <name evidence="2" type="ORF">BSL78_27817</name>
</gene>
<reference evidence="2 3" key="1">
    <citation type="journal article" date="2017" name="PLoS Biol.">
        <title>The sea cucumber genome provides insights into morphological evolution and visceral regeneration.</title>
        <authorList>
            <person name="Zhang X."/>
            <person name="Sun L."/>
            <person name="Yuan J."/>
            <person name="Sun Y."/>
            <person name="Gao Y."/>
            <person name="Zhang L."/>
            <person name="Li S."/>
            <person name="Dai H."/>
            <person name="Hamel J.F."/>
            <person name="Liu C."/>
            <person name="Yu Y."/>
            <person name="Liu S."/>
            <person name="Lin W."/>
            <person name="Guo K."/>
            <person name="Jin S."/>
            <person name="Xu P."/>
            <person name="Storey K.B."/>
            <person name="Huan P."/>
            <person name="Zhang T."/>
            <person name="Zhou Y."/>
            <person name="Zhang J."/>
            <person name="Lin C."/>
            <person name="Li X."/>
            <person name="Xing L."/>
            <person name="Huo D."/>
            <person name="Sun M."/>
            <person name="Wang L."/>
            <person name="Mercier A."/>
            <person name="Li F."/>
            <person name="Yang H."/>
            <person name="Xiang J."/>
        </authorList>
    </citation>
    <scope>NUCLEOTIDE SEQUENCE [LARGE SCALE GENOMIC DNA]</scope>
    <source>
        <strain evidence="2">Shaxun</strain>
        <tissue evidence="2">Muscle</tissue>
    </source>
</reference>
<organism evidence="2 3">
    <name type="scientific">Stichopus japonicus</name>
    <name type="common">Sea cucumber</name>
    <dbReference type="NCBI Taxonomy" id="307972"/>
    <lineage>
        <taxon>Eukaryota</taxon>
        <taxon>Metazoa</taxon>
        <taxon>Echinodermata</taxon>
        <taxon>Eleutherozoa</taxon>
        <taxon>Echinozoa</taxon>
        <taxon>Holothuroidea</taxon>
        <taxon>Aspidochirotacea</taxon>
        <taxon>Aspidochirotida</taxon>
        <taxon>Stichopodidae</taxon>
        <taxon>Apostichopus</taxon>
    </lineage>
</organism>
<keyword evidence="3" id="KW-1185">Reference proteome</keyword>
<dbReference type="EMBL" id="MRZV01001921">
    <property type="protein sequence ID" value="PIK35355.1"/>
    <property type="molecule type" value="Genomic_DNA"/>
</dbReference>
<dbReference type="OrthoDB" id="5376140at2759"/>
<sequence>MNVDHYKNLAEVAMMHSPFYRRRPSEVEMITIEVYLEQTNKKNPVQDEILQSMTTAEKIAIACLTLIMVRGKGDEGSLCSPPHYIFERITSSVTTPLRAYECMTELAPQANLEQPENVRTSKLCKHIATASHILGLQISELEQLANHLGYDIQIHINTIDYHKKSLMLAKESKLLIMADKGKLHKFAGISLDEIKISPGDVLDNVLTDDEEDEADTEEDDVDTLEDEAGH</sequence>
<dbReference type="STRING" id="307972.A0A2G8JI03"/>
<accession>A0A2G8JI03</accession>
<dbReference type="Proteomes" id="UP000230750">
    <property type="component" value="Unassembled WGS sequence"/>
</dbReference>
<protein>
    <submittedName>
        <fullName evidence="2">Uncharacterized protein</fullName>
    </submittedName>
</protein>
<dbReference type="PANTHER" id="PTHR33480">
    <property type="entry name" value="SET DOMAIN-CONTAINING PROTEIN-RELATED"/>
    <property type="match status" value="1"/>
</dbReference>
<dbReference type="AlphaFoldDB" id="A0A2G8JI03"/>
<evidence type="ECO:0000256" key="1">
    <source>
        <dbReference type="SAM" id="MobiDB-lite"/>
    </source>
</evidence>
<evidence type="ECO:0000313" key="3">
    <source>
        <dbReference type="Proteomes" id="UP000230750"/>
    </source>
</evidence>
<proteinExistence type="predicted"/>
<name>A0A2G8JI03_STIJA</name>